<dbReference type="EMBL" id="FMTT01000018">
    <property type="protein sequence ID" value="SCW58952.1"/>
    <property type="molecule type" value="Genomic_DNA"/>
</dbReference>
<proteinExistence type="predicted"/>
<accession>A0A1G4RPR2</accession>
<dbReference type="Proteomes" id="UP000198601">
    <property type="component" value="Unassembled WGS sequence"/>
</dbReference>
<name>A0A1G4RPR2_9BACL</name>
<evidence type="ECO:0000313" key="1">
    <source>
        <dbReference type="EMBL" id="SCW58952.1"/>
    </source>
</evidence>
<protein>
    <submittedName>
        <fullName evidence="1">Uncharacterized protein</fullName>
    </submittedName>
</protein>
<gene>
    <name evidence="1" type="ORF">SAMN04487970_10182</name>
</gene>
<evidence type="ECO:0000313" key="2">
    <source>
        <dbReference type="Proteomes" id="UP000198601"/>
    </source>
</evidence>
<dbReference type="AlphaFoldDB" id="A0A1G4RPR2"/>
<keyword evidence="2" id="KW-1185">Reference proteome</keyword>
<sequence length="159" mass="17017">MSQNERQESPVPGSSGGTGLFFIRGSIGKPYGPWDRAVRTAGRPTYVIQSSVLHRRADGPQDAQYEHRLRLPKTVRSCSPTKLRPIDAAALHSSSCSITTAFCPLSAAICRAKGCSVLRVTITPALPPTSPRHLPAGAPLTNDALYRNQAGTIVHPYAS</sequence>
<organism evidence="1 2">
    <name type="scientific">Paenibacillus tianmuensis</name>
    <dbReference type="NCBI Taxonomy" id="624147"/>
    <lineage>
        <taxon>Bacteria</taxon>
        <taxon>Bacillati</taxon>
        <taxon>Bacillota</taxon>
        <taxon>Bacilli</taxon>
        <taxon>Bacillales</taxon>
        <taxon>Paenibacillaceae</taxon>
        <taxon>Paenibacillus</taxon>
    </lineage>
</organism>
<reference evidence="2" key="1">
    <citation type="submission" date="2016-10" db="EMBL/GenBank/DDBJ databases">
        <authorList>
            <person name="Varghese N."/>
            <person name="Submissions S."/>
        </authorList>
    </citation>
    <scope>NUCLEOTIDE SEQUENCE [LARGE SCALE GENOMIC DNA]</scope>
    <source>
        <strain evidence="2">CGMCC 1.8946</strain>
    </source>
</reference>